<accession>A0AAV6NFU7</accession>
<reference evidence="1 2" key="1">
    <citation type="journal article" date="2021" name="Hortic Res">
        <title>The domestication of Cucurbita argyrosperma as revealed by the genome of its wild relative.</title>
        <authorList>
            <person name="Barrera-Redondo J."/>
            <person name="Sanchez-de la Vega G."/>
            <person name="Aguirre-Liguori J.A."/>
            <person name="Castellanos-Morales G."/>
            <person name="Gutierrez-Guerrero Y.T."/>
            <person name="Aguirre-Dugua X."/>
            <person name="Aguirre-Planter E."/>
            <person name="Tenaillon M.I."/>
            <person name="Lira-Saade R."/>
            <person name="Eguiarte L.E."/>
        </authorList>
    </citation>
    <scope>NUCLEOTIDE SEQUENCE [LARGE SCALE GENOMIC DNA]</scope>
    <source>
        <strain evidence="1">JBR-2021</strain>
    </source>
</reference>
<gene>
    <name evidence="1" type="ORF">SDJN03_09801</name>
</gene>
<evidence type="ECO:0000313" key="1">
    <source>
        <dbReference type="EMBL" id="KAG6596621.1"/>
    </source>
</evidence>
<comment type="caution">
    <text evidence="1">The sequence shown here is derived from an EMBL/GenBank/DDBJ whole genome shotgun (WGS) entry which is preliminary data.</text>
</comment>
<dbReference type="AlphaFoldDB" id="A0AAV6NFU7"/>
<dbReference type="EMBL" id="JAGKQH010000006">
    <property type="protein sequence ID" value="KAG6596621.1"/>
    <property type="molecule type" value="Genomic_DNA"/>
</dbReference>
<evidence type="ECO:0000313" key="2">
    <source>
        <dbReference type="Proteomes" id="UP000685013"/>
    </source>
</evidence>
<proteinExistence type="predicted"/>
<keyword evidence="2" id="KW-1185">Reference proteome</keyword>
<protein>
    <submittedName>
        <fullName evidence="1">Uncharacterized protein</fullName>
    </submittedName>
</protein>
<sequence length="89" mass="8791">MTCSGSCGAIMGGLRCCGGGCGGCCLSSPSPEQPGILVYHGCSLNSPLPPVKSNGLLAISSKYLIRGVALIQQGDLLPSLKPALVTAGS</sequence>
<dbReference type="Proteomes" id="UP000685013">
    <property type="component" value="Chromosome 6"/>
</dbReference>
<organism evidence="1 2">
    <name type="scientific">Cucurbita argyrosperma subsp. sororia</name>
    <dbReference type="NCBI Taxonomy" id="37648"/>
    <lineage>
        <taxon>Eukaryota</taxon>
        <taxon>Viridiplantae</taxon>
        <taxon>Streptophyta</taxon>
        <taxon>Embryophyta</taxon>
        <taxon>Tracheophyta</taxon>
        <taxon>Spermatophyta</taxon>
        <taxon>Magnoliopsida</taxon>
        <taxon>eudicotyledons</taxon>
        <taxon>Gunneridae</taxon>
        <taxon>Pentapetalae</taxon>
        <taxon>rosids</taxon>
        <taxon>fabids</taxon>
        <taxon>Cucurbitales</taxon>
        <taxon>Cucurbitaceae</taxon>
        <taxon>Cucurbiteae</taxon>
        <taxon>Cucurbita</taxon>
    </lineage>
</organism>
<feature type="non-terminal residue" evidence="1">
    <location>
        <position position="1"/>
    </location>
</feature>
<name>A0AAV6NFU7_9ROSI</name>